<keyword evidence="9" id="KW-0051">Antiviral defense</keyword>
<dbReference type="SUPFAM" id="SSF109604">
    <property type="entry name" value="HD-domain/PDEase-like"/>
    <property type="match status" value="1"/>
</dbReference>
<comment type="similarity">
    <text evidence="1">In the N-terminal section; belongs to the CRISPR-associated nuclease Cas3-HD family.</text>
</comment>
<evidence type="ECO:0000313" key="14">
    <source>
        <dbReference type="Proteomes" id="UP000189677"/>
    </source>
</evidence>
<keyword evidence="14" id="KW-1185">Reference proteome</keyword>
<dbReference type="Pfam" id="PF18019">
    <property type="entry name" value="Cas3_HD"/>
    <property type="match status" value="1"/>
</dbReference>
<organism evidence="13 14">
    <name type="scientific">Streptomyces niveus</name>
    <name type="common">Streptomyces spheroides</name>
    <dbReference type="NCBI Taxonomy" id="193462"/>
    <lineage>
        <taxon>Bacteria</taxon>
        <taxon>Bacillati</taxon>
        <taxon>Actinomycetota</taxon>
        <taxon>Actinomycetes</taxon>
        <taxon>Kitasatosporales</taxon>
        <taxon>Streptomycetaceae</taxon>
        <taxon>Streptomyces</taxon>
    </lineage>
</organism>
<evidence type="ECO:0000256" key="9">
    <source>
        <dbReference type="ARBA" id="ARBA00023118"/>
    </source>
</evidence>
<evidence type="ECO:0000259" key="12">
    <source>
        <dbReference type="PROSITE" id="PS51643"/>
    </source>
</evidence>
<dbReference type="GO" id="GO:0005829">
    <property type="term" value="C:cytosol"/>
    <property type="evidence" value="ECO:0007669"/>
    <property type="project" value="TreeGrafter"/>
</dbReference>
<dbReference type="InterPro" id="IPR054712">
    <property type="entry name" value="Cas3-like_dom"/>
</dbReference>
<evidence type="ECO:0000256" key="8">
    <source>
        <dbReference type="ARBA" id="ARBA00022840"/>
    </source>
</evidence>
<accession>A0A1U9R3E3</accession>
<feature type="compositionally biased region" description="Basic residues" evidence="11">
    <location>
        <begin position="9"/>
        <end position="18"/>
    </location>
</feature>
<keyword evidence="4" id="KW-0479">Metal-binding</keyword>
<dbReference type="GO" id="GO:0016787">
    <property type="term" value="F:hydrolase activity"/>
    <property type="evidence" value="ECO:0007669"/>
    <property type="project" value="UniProtKB-KW"/>
</dbReference>
<dbReference type="InterPro" id="IPR006483">
    <property type="entry name" value="CRISPR-assoc_Cas3_HD"/>
</dbReference>
<dbReference type="GO" id="GO:0003676">
    <property type="term" value="F:nucleic acid binding"/>
    <property type="evidence" value="ECO:0007669"/>
    <property type="project" value="InterPro"/>
</dbReference>
<keyword evidence="5" id="KW-0547">Nucleotide-binding</keyword>
<sequence>MAAYGARLPRAKSPRGRRTTGELLTDHSLTTLRRADTIAARIGQLPFGHRRFALRLRAAAFLHDTGKVAYGLQRQIGNTAEPAEVWGERHEVLSLGFLPTLLAALPRQEVLWIATGVVTHHRPLTGGDGRRHALLPLYGRDSAEEFARKFGHIDADAVQNLTFWLHTTAAEAGLIPEGPPPTLTPEKLLKDAHTLFGELSDRWEWSLGPEDGVDGLLAVLLQGGVTMADRMASARTPVHQKHPLTPAYRQRLEQRLHAHGYTLRPHQTEAANTTGHVFIRAWTGSGKTEAALLWAQHNLQDMTASGQGTPRLFYLLPYLAAINSMVRRLEEGELQAVGQVGVSHSHAASYYLSRALEDDCADDTEALAAARVSLAQENATRLFRELIRVGTPYQPLRGALAGPNHSSVLLDTANSLFILDELHAYDPKRLGMILAMMSFWESLGGRFAIVSATLPDALQDAIRDALTQDVHLVEPPDGTVFPRRHRLLVRESTLTSTEAVTEMVGRIEAGEALLIVANNRPNARALYRKLGSIARRMHGDQDAAILLHSRFRRDHRSTIEDRIRARYHNGQTERQGGILVATQTVEVSLDVDFDTIHTTCAPMDALCQRFGRVNRSGARPPADVIVHTPVYLPRRDETGLFADGVYPKEPVALAWQILRRHHSDVIDEPMITKWLNEIYSTTPGSWGAAWRDEVEQAADQFTEAFLNWDEPFRDRSLDKEDFDAMFDGKEAVLITDQTEYARRLAIDNGRRPGRLLAEDLLIPVAGNTRTTWNEQLKVNTIDAEYDEENGLGKIRN</sequence>
<protein>
    <recommendedName>
        <fullName evidence="12">HD Cas3-type domain-containing protein</fullName>
    </recommendedName>
</protein>
<dbReference type="InterPro" id="IPR011545">
    <property type="entry name" value="DEAD/DEAH_box_helicase_dom"/>
</dbReference>
<dbReference type="SUPFAM" id="SSF52540">
    <property type="entry name" value="P-loop containing nucleoside triphosphate hydrolases"/>
    <property type="match status" value="1"/>
</dbReference>
<dbReference type="GO" id="GO:0051607">
    <property type="term" value="P:defense response to virus"/>
    <property type="evidence" value="ECO:0007669"/>
    <property type="project" value="UniProtKB-KW"/>
</dbReference>
<keyword evidence="7" id="KW-0347">Helicase</keyword>
<dbReference type="InterPro" id="IPR027417">
    <property type="entry name" value="P-loop_NTPase"/>
</dbReference>
<dbReference type="GO" id="GO:0003724">
    <property type="term" value="F:RNA helicase activity"/>
    <property type="evidence" value="ECO:0007669"/>
    <property type="project" value="TreeGrafter"/>
</dbReference>
<reference evidence="13 14" key="1">
    <citation type="submission" date="2016-11" db="EMBL/GenBank/DDBJ databases">
        <title>Complete genome sequence of Streptomyces niveus SCSIO 3406.</title>
        <authorList>
            <person name="Zhu Q."/>
            <person name="Cheng W."/>
            <person name="Song Y."/>
            <person name="Li Q."/>
            <person name="Ju J."/>
        </authorList>
    </citation>
    <scope>NUCLEOTIDE SEQUENCE [LARGE SCALE GENOMIC DNA]</scope>
    <source>
        <strain evidence="13 14">SCSIO 3406</strain>
    </source>
</reference>
<evidence type="ECO:0000256" key="4">
    <source>
        <dbReference type="ARBA" id="ARBA00022723"/>
    </source>
</evidence>
<dbReference type="SMART" id="SM00471">
    <property type="entry name" value="HDc"/>
    <property type="match status" value="1"/>
</dbReference>
<evidence type="ECO:0000256" key="3">
    <source>
        <dbReference type="ARBA" id="ARBA00022722"/>
    </source>
</evidence>
<evidence type="ECO:0000256" key="2">
    <source>
        <dbReference type="ARBA" id="ARBA00009046"/>
    </source>
</evidence>
<dbReference type="Pfam" id="PF00270">
    <property type="entry name" value="DEAD"/>
    <property type="match status" value="1"/>
</dbReference>
<proteinExistence type="inferred from homology"/>
<evidence type="ECO:0000313" key="13">
    <source>
        <dbReference type="EMBL" id="AQU70930.1"/>
    </source>
</evidence>
<dbReference type="SMART" id="SM00490">
    <property type="entry name" value="HELICc"/>
    <property type="match status" value="1"/>
</dbReference>
<dbReference type="InterPro" id="IPR006474">
    <property type="entry name" value="Helicase_Cas3_CRISPR-ass_core"/>
</dbReference>
<dbReference type="EMBL" id="CP018047">
    <property type="protein sequence ID" value="AQU70930.1"/>
    <property type="molecule type" value="Genomic_DNA"/>
</dbReference>
<dbReference type="AlphaFoldDB" id="A0A1U9R3E3"/>
<dbReference type="PANTHER" id="PTHR47959:SF16">
    <property type="entry name" value="CRISPR-ASSOCIATED NUCLEASE_HELICASE CAS3-RELATED"/>
    <property type="match status" value="1"/>
</dbReference>
<dbReference type="InterPro" id="IPR001650">
    <property type="entry name" value="Helicase_C-like"/>
</dbReference>
<keyword evidence="3" id="KW-0540">Nuclease</keyword>
<dbReference type="RefSeq" id="WP_237285928.1">
    <property type="nucleotide sequence ID" value="NZ_CP018047.1"/>
</dbReference>
<comment type="similarity">
    <text evidence="2">In the central section; belongs to the CRISPR-associated helicase Cas3 family.</text>
</comment>
<keyword evidence="6" id="KW-0378">Hydrolase</keyword>
<dbReference type="GO" id="GO:0005524">
    <property type="term" value="F:ATP binding"/>
    <property type="evidence" value="ECO:0007669"/>
    <property type="project" value="UniProtKB-KW"/>
</dbReference>
<dbReference type="CDD" id="cd09641">
    <property type="entry name" value="Cas3''_I"/>
    <property type="match status" value="1"/>
</dbReference>
<dbReference type="KEGG" id="snw:BBN63_15315"/>
<dbReference type="InterPro" id="IPR003607">
    <property type="entry name" value="HD/PDEase_dom"/>
</dbReference>
<dbReference type="InterPro" id="IPR038257">
    <property type="entry name" value="CRISPR-assoc_Cas3_HD_sf"/>
</dbReference>
<dbReference type="PANTHER" id="PTHR47959">
    <property type="entry name" value="ATP-DEPENDENT RNA HELICASE RHLE-RELATED"/>
    <property type="match status" value="1"/>
</dbReference>
<comment type="similarity">
    <text evidence="10">Belongs to the DEAD box helicase family.</text>
</comment>
<keyword evidence="8" id="KW-0067">ATP-binding</keyword>
<feature type="domain" description="HD Cas3-type" evidence="12">
    <location>
        <begin position="17"/>
        <end position="231"/>
    </location>
</feature>
<dbReference type="Gene3D" id="3.40.50.300">
    <property type="entry name" value="P-loop containing nucleotide triphosphate hydrolases"/>
    <property type="match status" value="2"/>
</dbReference>
<dbReference type="NCBIfam" id="TIGR01596">
    <property type="entry name" value="cas3_HD"/>
    <property type="match status" value="1"/>
</dbReference>
<evidence type="ECO:0000256" key="6">
    <source>
        <dbReference type="ARBA" id="ARBA00022801"/>
    </source>
</evidence>
<dbReference type="SMART" id="SM00487">
    <property type="entry name" value="DEXDc"/>
    <property type="match status" value="1"/>
</dbReference>
<dbReference type="Gene3D" id="1.10.3210.30">
    <property type="match status" value="1"/>
</dbReference>
<feature type="region of interest" description="Disordered" evidence="11">
    <location>
        <begin position="1"/>
        <end position="20"/>
    </location>
</feature>
<evidence type="ECO:0000256" key="11">
    <source>
        <dbReference type="SAM" id="MobiDB-lite"/>
    </source>
</evidence>
<evidence type="ECO:0000256" key="5">
    <source>
        <dbReference type="ARBA" id="ARBA00022741"/>
    </source>
</evidence>
<dbReference type="GO" id="GO:0046872">
    <property type="term" value="F:metal ion binding"/>
    <property type="evidence" value="ECO:0007669"/>
    <property type="project" value="UniProtKB-KW"/>
</dbReference>
<evidence type="ECO:0000256" key="1">
    <source>
        <dbReference type="ARBA" id="ARBA00006847"/>
    </source>
</evidence>
<dbReference type="Proteomes" id="UP000189677">
    <property type="component" value="Chromosome"/>
</dbReference>
<name>A0A1U9R3E3_STRNV</name>
<dbReference type="PROSITE" id="PS51643">
    <property type="entry name" value="HD_CAS3"/>
    <property type="match status" value="1"/>
</dbReference>
<dbReference type="GO" id="GO:0004518">
    <property type="term" value="F:nuclease activity"/>
    <property type="evidence" value="ECO:0007669"/>
    <property type="project" value="UniProtKB-KW"/>
</dbReference>
<evidence type="ECO:0000256" key="7">
    <source>
        <dbReference type="ARBA" id="ARBA00022806"/>
    </source>
</evidence>
<dbReference type="NCBIfam" id="TIGR01587">
    <property type="entry name" value="cas3_core"/>
    <property type="match status" value="1"/>
</dbReference>
<evidence type="ECO:0000256" key="10">
    <source>
        <dbReference type="ARBA" id="ARBA00038437"/>
    </source>
</evidence>
<dbReference type="InterPro" id="IPR050079">
    <property type="entry name" value="DEAD_box_RNA_helicase"/>
</dbReference>
<dbReference type="Pfam" id="PF22590">
    <property type="entry name" value="Cas3-like_C_2"/>
    <property type="match status" value="1"/>
</dbReference>
<gene>
    <name evidence="13" type="ORF">BBN63_15315</name>
</gene>
<dbReference type="InterPro" id="IPR014001">
    <property type="entry name" value="Helicase_ATP-bd"/>
</dbReference>